<dbReference type="AlphaFoldDB" id="A0A4R2K7Y7"/>
<name>A0A4R2K7Y7_9FIRM</name>
<dbReference type="EMBL" id="SLWV01000031">
    <property type="protein sequence ID" value="TCO69491.1"/>
    <property type="molecule type" value="Genomic_DNA"/>
</dbReference>
<keyword evidence="1" id="KW-0175">Coiled coil</keyword>
<reference evidence="2 3" key="1">
    <citation type="submission" date="2019-03" db="EMBL/GenBank/DDBJ databases">
        <title>Genomic Encyclopedia of Type Strains, Phase IV (KMG-IV): sequencing the most valuable type-strain genomes for metagenomic binning, comparative biology and taxonomic classification.</title>
        <authorList>
            <person name="Goeker M."/>
        </authorList>
    </citation>
    <scope>NUCLEOTIDE SEQUENCE [LARGE SCALE GENOMIC DNA]</scope>
    <source>
        <strain evidence="2 3">DSM 102940</strain>
    </source>
</reference>
<evidence type="ECO:0000256" key="1">
    <source>
        <dbReference type="SAM" id="Coils"/>
    </source>
</evidence>
<dbReference type="RefSeq" id="WP_132247471.1">
    <property type="nucleotide sequence ID" value="NZ_SLWV01000031.1"/>
</dbReference>
<evidence type="ECO:0000313" key="2">
    <source>
        <dbReference type="EMBL" id="TCO69491.1"/>
    </source>
</evidence>
<accession>A0A4R2K7Y7</accession>
<organism evidence="2 3">
    <name type="scientific">Marinisporobacter balticus</name>
    <dbReference type="NCBI Taxonomy" id="2018667"/>
    <lineage>
        <taxon>Bacteria</taxon>
        <taxon>Bacillati</taxon>
        <taxon>Bacillota</taxon>
        <taxon>Clostridia</taxon>
        <taxon>Peptostreptococcales</taxon>
        <taxon>Thermotaleaceae</taxon>
        <taxon>Marinisporobacter</taxon>
    </lineage>
</organism>
<evidence type="ECO:0000313" key="3">
    <source>
        <dbReference type="Proteomes" id="UP000294919"/>
    </source>
</evidence>
<comment type="caution">
    <text evidence="2">The sequence shown here is derived from an EMBL/GenBank/DDBJ whole genome shotgun (WGS) entry which is preliminary data.</text>
</comment>
<proteinExistence type="predicted"/>
<sequence length="67" mass="7536">MLDPYKIVDDLGPKSKLLQAFGTEMGRLKEENEQLKIEKEQDKKSFAQSVLDLTTVVEALIQGGIQE</sequence>
<protein>
    <submittedName>
        <fullName evidence="2">Uncharacterized protein</fullName>
    </submittedName>
</protein>
<dbReference type="Proteomes" id="UP000294919">
    <property type="component" value="Unassembled WGS sequence"/>
</dbReference>
<feature type="coiled-coil region" evidence="1">
    <location>
        <begin position="18"/>
        <end position="45"/>
    </location>
</feature>
<gene>
    <name evidence="2" type="ORF">EV214_13115</name>
</gene>
<keyword evidence="3" id="KW-1185">Reference proteome</keyword>